<dbReference type="AlphaFoldDB" id="A0A099T445"/>
<comment type="caution">
    <text evidence="1">The sequence shown here is derived from an EMBL/GenBank/DDBJ whole genome shotgun (WGS) entry which is preliminary data.</text>
</comment>
<gene>
    <name evidence="1" type="ORF">LI82_02670</name>
</gene>
<reference evidence="1 2" key="1">
    <citation type="submission" date="2014-09" db="EMBL/GenBank/DDBJ databases">
        <title>Draft genome sequence of an obligately methylotrophic methanogen, Methanococcoides methylutens, isolated from marine sediment.</title>
        <authorList>
            <person name="Guan Y."/>
            <person name="Ngugi D.K."/>
            <person name="Blom J."/>
            <person name="Ali S."/>
            <person name="Ferry J.G."/>
            <person name="Stingl U."/>
        </authorList>
    </citation>
    <scope>NUCLEOTIDE SEQUENCE [LARGE SCALE GENOMIC DNA]</scope>
    <source>
        <strain evidence="1 2">DSM 2657</strain>
    </source>
</reference>
<dbReference type="RefSeq" id="WP_048193397.1">
    <property type="nucleotide sequence ID" value="NZ_CAAGSM010000002.1"/>
</dbReference>
<accession>A0A099T445</accession>
<keyword evidence="2" id="KW-1185">Reference proteome</keyword>
<protein>
    <submittedName>
        <fullName evidence="1">Uncharacterized protein</fullName>
    </submittedName>
</protein>
<name>A0A099T445_METMT</name>
<evidence type="ECO:0000313" key="2">
    <source>
        <dbReference type="Proteomes" id="UP000029859"/>
    </source>
</evidence>
<organism evidence="1 2">
    <name type="scientific">Methanococcoides methylutens</name>
    <dbReference type="NCBI Taxonomy" id="2226"/>
    <lineage>
        <taxon>Archaea</taxon>
        <taxon>Methanobacteriati</taxon>
        <taxon>Methanobacteriota</taxon>
        <taxon>Stenosarchaea group</taxon>
        <taxon>Methanomicrobia</taxon>
        <taxon>Methanosarcinales</taxon>
        <taxon>Methanosarcinaceae</taxon>
        <taxon>Methanococcoides</taxon>
    </lineage>
</organism>
<dbReference type="Proteomes" id="UP000029859">
    <property type="component" value="Unassembled WGS sequence"/>
</dbReference>
<sequence>MYGDNQKSGEVMLEIIKNNKMLKKITKLCDITWEEGLKKRAHGPNNWSYNGMLRDLGRKIEEKTGRKLIAGSLMHENAEKMGLLIPITKVVSNAKKIGTEKGYYGASLWTEEGLLQSLGNEIELIEGNKLPKLRDEEYYEES</sequence>
<evidence type="ECO:0000313" key="1">
    <source>
        <dbReference type="EMBL" id="KGK98963.1"/>
    </source>
</evidence>
<dbReference type="EMBL" id="JRHO01000009">
    <property type="protein sequence ID" value="KGK98963.1"/>
    <property type="molecule type" value="Genomic_DNA"/>
</dbReference>
<dbReference type="OrthoDB" id="376295at2157"/>
<proteinExistence type="predicted"/>